<evidence type="ECO:0000313" key="1">
    <source>
        <dbReference type="EMBL" id="CZT08451.1"/>
    </source>
</evidence>
<protein>
    <submittedName>
        <fullName evidence="1">Uncharacterized protein</fullName>
    </submittedName>
</protein>
<dbReference type="InParanoid" id="A0A1E1LD45"/>
<organism evidence="1 2">
    <name type="scientific">Rhynchosporium graminicola</name>
    <dbReference type="NCBI Taxonomy" id="2792576"/>
    <lineage>
        <taxon>Eukaryota</taxon>
        <taxon>Fungi</taxon>
        <taxon>Dikarya</taxon>
        <taxon>Ascomycota</taxon>
        <taxon>Pezizomycotina</taxon>
        <taxon>Leotiomycetes</taxon>
        <taxon>Helotiales</taxon>
        <taxon>Ploettnerulaceae</taxon>
        <taxon>Rhynchosporium</taxon>
    </lineage>
</organism>
<evidence type="ECO:0000313" key="2">
    <source>
        <dbReference type="Proteomes" id="UP000178129"/>
    </source>
</evidence>
<dbReference type="EMBL" id="FJUW01000046">
    <property type="protein sequence ID" value="CZT08451.1"/>
    <property type="molecule type" value="Genomic_DNA"/>
</dbReference>
<name>A0A1E1LD45_9HELO</name>
<proteinExistence type="predicted"/>
<dbReference type="Proteomes" id="UP000178129">
    <property type="component" value="Unassembled WGS sequence"/>
</dbReference>
<gene>
    <name evidence="1" type="ORF">RCO7_14976</name>
</gene>
<keyword evidence="2" id="KW-1185">Reference proteome</keyword>
<reference evidence="2" key="1">
    <citation type="submission" date="2016-03" db="EMBL/GenBank/DDBJ databases">
        <authorList>
            <person name="Ploux O."/>
        </authorList>
    </citation>
    <scope>NUCLEOTIDE SEQUENCE [LARGE SCALE GENOMIC DNA]</scope>
    <source>
        <strain evidence="2">UK7</strain>
    </source>
</reference>
<dbReference type="AlphaFoldDB" id="A0A1E1LD45"/>
<comment type="caution">
    <text evidence="1">The sequence shown here is derived from an EMBL/GenBank/DDBJ whole genome shotgun (WGS) entry which is preliminary data.</text>
</comment>
<sequence>MTAVGNMVNSATDNMIKLMGFPHYVRACLRMYAPREYKKRLFRIEDSPGPNVENLKRLP</sequence>
<accession>A0A1E1LD45</accession>